<dbReference type="AlphaFoldDB" id="A0A6F9D6J2"/>
<dbReference type="SUPFAM" id="SSF53254">
    <property type="entry name" value="Phosphoglycerate mutase-like"/>
    <property type="match status" value="1"/>
</dbReference>
<reference evidence="7" key="1">
    <citation type="submission" date="2020-04" db="EMBL/GenBank/DDBJ databases">
        <authorList>
            <person name="Neveu A P."/>
        </authorList>
    </citation>
    <scope>NUCLEOTIDE SEQUENCE</scope>
    <source>
        <tissue evidence="7">Whole embryo</tissue>
    </source>
</reference>
<proteinExistence type="evidence at transcript level"/>
<comment type="similarity">
    <text evidence="1">Belongs to the histidine acid phosphatase family.</text>
</comment>
<gene>
    <name evidence="7" type="primary">Acpl2</name>
</gene>
<evidence type="ECO:0000256" key="2">
    <source>
        <dbReference type="ARBA" id="ARBA00022801"/>
    </source>
</evidence>
<protein>
    <recommendedName>
        <fullName evidence="4">2-phosphoxylose phosphatase 1</fullName>
    </recommendedName>
    <alternativeName>
        <fullName evidence="5">Acid phosphatase-like protein 2</fullName>
    </alternativeName>
</protein>
<dbReference type="CDD" id="cd07061">
    <property type="entry name" value="HP_HAP_like"/>
    <property type="match status" value="1"/>
</dbReference>
<dbReference type="InterPro" id="IPR050645">
    <property type="entry name" value="Histidine_acid_phosphatase"/>
</dbReference>
<dbReference type="PANTHER" id="PTHR11567:SF110">
    <property type="entry name" value="2-PHOSPHOXYLOSE PHOSPHATASE 1"/>
    <property type="match status" value="1"/>
</dbReference>
<dbReference type="EMBL" id="LR782671">
    <property type="protein sequence ID" value="CAB3219783.1"/>
    <property type="molecule type" value="mRNA"/>
</dbReference>
<evidence type="ECO:0000313" key="7">
    <source>
        <dbReference type="EMBL" id="CAB3219783.1"/>
    </source>
</evidence>
<name>A0A6F9D6J2_9ASCI</name>
<keyword evidence="6" id="KW-0732">Signal</keyword>
<sequence>MMPRISCKVVILVCLVFLLFLGIYSRSRTESELVHQSITKKGNADEITNVENNFSTTSGERQFIGLKHEKLESYPSRYYCNFPKPGEKAHIHEGEGYESDWNLKQVQVLIRHGDRSPLDFTLYRKQNLQPEFCNVFSDQASTSYAMLKDYRHSIMSDFNKAKLHPLSNVNLFAGPLPDSILCAPGQLSTLGVIQQLHSGFMMRDTYLSKLKLDENMNESVHVQSTHVRRTFQSALAFLYGLLPEYHLEKVPIQIVYNALFCGPSCSCPQAKELEASVKKDQYKVYVQRQKQNATVQKVASMLGIGDHTGSQIDAIVTGYLCKNIKLPCNTSGHCISNMDLDELMNEQEYMNSVTYSTSAARQHSLLTIYPLLDLILQRMQMATRKAHYAKKFFLYSAHDVTVRPMLVALGIPEYRWPRLASRLVFELWENKVGQHFIKILFNGVDVTRQVSFCTKDADKPFCTYAMFEEFVSSGIAKLLGFKSRAEACLNIST</sequence>
<comment type="catalytic activity">
    <reaction evidence="3">
        <text>3-O-[beta-D-GlcA-(1-&gt;3)-beta-D-Gal-(1-&gt;3)-beta-D-Gal-(1-&gt;4)-beta-D-2-O-P-Xyl]-L-seryl-[protein] + H2O = 3-O-(beta-D-GlcA-(1-&gt;3)-beta-D-Gal-(1-&gt;3)-beta-D-Gal-(1-&gt;4)-beta-D-Xyl)-L-seryl-[protein] + phosphate</text>
        <dbReference type="Rhea" id="RHEA:56512"/>
        <dbReference type="Rhea" id="RHEA-COMP:12573"/>
        <dbReference type="Rhea" id="RHEA-COMP:14559"/>
        <dbReference type="ChEBI" id="CHEBI:15377"/>
        <dbReference type="ChEBI" id="CHEBI:43474"/>
        <dbReference type="ChEBI" id="CHEBI:132093"/>
        <dbReference type="ChEBI" id="CHEBI:140495"/>
    </reaction>
</comment>
<feature type="chain" id="PRO_5026005416" description="2-phosphoxylose phosphatase 1" evidence="6">
    <location>
        <begin position="30"/>
        <end position="493"/>
    </location>
</feature>
<dbReference type="InterPro" id="IPR029033">
    <property type="entry name" value="His_PPase_superfam"/>
</dbReference>
<dbReference type="Gene3D" id="3.40.50.1240">
    <property type="entry name" value="Phosphoglycerate mutase-like"/>
    <property type="match status" value="1"/>
</dbReference>
<feature type="signal peptide" evidence="6">
    <location>
        <begin position="1"/>
        <end position="29"/>
    </location>
</feature>
<evidence type="ECO:0000256" key="1">
    <source>
        <dbReference type="ARBA" id="ARBA00005375"/>
    </source>
</evidence>
<dbReference type="InterPro" id="IPR033379">
    <property type="entry name" value="Acid_Pase_AS"/>
</dbReference>
<organism evidence="7">
    <name type="scientific">Phallusia mammillata</name>
    <dbReference type="NCBI Taxonomy" id="59560"/>
    <lineage>
        <taxon>Eukaryota</taxon>
        <taxon>Metazoa</taxon>
        <taxon>Chordata</taxon>
        <taxon>Tunicata</taxon>
        <taxon>Ascidiacea</taxon>
        <taxon>Phlebobranchia</taxon>
        <taxon>Ascidiidae</taxon>
        <taxon>Phallusia</taxon>
    </lineage>
</organism>
<dbReference type="GO" id="GO:0016791">
    <property type="term" value="F:phosphatase activity"/>
    <property type="evidence" value="ECO:0007669"/>
    <property type="project" value="TreeGrafter"/>
</dbReference>
<dbReference type="GO" id="GO:0005794">
    <property type="term" value="C:Golgi apparatus"/>
    <property type="evidence" value="ECO:0007669"/>
    <property type="project" value="TreeGrafter"/>
</dbReference>
<keyword evidence="2" id="KW-0378">Hydrolase</keyword>
<evidence type="ECO:0000256" key="3">
    <source>
        <dbReference type="ARBA" id="ARBA00036311"/>
    </source>
</evidence>
<dbReference type="Pfam" id="PF00328">
    <property type="entry name" value="His_Phos_2"/>
    <property type="match status" value="1"/>
</dbReference>
<dbReference type="PANTHER" id="PTHR11567">
    <property type="entry name" value="ACID PHOSPHATASE-RELATED"/>
    <property type="match status" value="1"/>
</dbReference>
<dbReference type="GO" id="GO:0050650">
    <property type="term" value="P:chondroitin sulfate proteoglycan biosynthetic process"/>
    <property type="evidence" value="ECO:0007669"/>
    <property type="project" value="TreeGrafter"/>
</dbReference>
<dbReference type="GO" id="GO:0006024">
    <property type="term" value="P:glycosaminoglycan biosynthetic process"/>
    <property type="evidence" value="ECO:0007669"/>
    <property type="project" value="TreeGrafter"/>
</dbReference>
<evidence type="ECO:0000256" key="4">
    <source>
        <dbReference type="ARBA" id="ARBA00040357"/>
    </source>
</evidence>
<dbReference type="InterPro" id="IPR000560">
    <property type="entry name" value="His_Pase_clade-2"/>
</dbReference>
<dbReference type="PROSITE" id="PS00616">
    <property type="entry name" value="HIS_ACID_PHOSPHAT_1"/>
    <property type="match status" value="1"/>
</dbReference>
<accession>A0A6F9D6J2</accession>
<evidence type="ECO:0000256" key="6">
    <source>
        <dbReference type="SAM" id="SignalP"/>
    </source>
</evidence>
<evidence type="ECO:0000256" key="5">
    <source>
        <dbReference type="ARBA" id="ARBA00041499"/>
    </source>
</evidence>